<dbReference type="Pfam" id="PF11575">
    <property type="entry name" value="FhuF_C"/>
    <property type="match status" value="1"/>
</dbReference>
<dbReference type="GO" id="GO:0051537">
    <property type="term" value="F:2 iron, 2 sulfur cluster binding"/>
    <property type="evidence" value="ECO:0007669"/>
    <property type="project" value="InterPro"/>
</dbReference>
<gene>
    <name evidence="2" type="ORF">DFR71_3947</name>
</gene>
<sequence>MVAQSPDVVSTVPGGALLDPVWIAARIDAMSHTWGTDVPRVAGTLWWCMVASTLVDQIAVAYAAGTPAPVAALGEFDCVVRPDGGVEHARFRRVPVDRNGRSVRSDVGGETGAAAADEVATALRDTLTAVISQVAAVSGAGIPALWAVVADAIGNRALDAGSPDAAIRLAADVGARLPTPRFVTVAGRTFVRRASCCLVYETPGGQMCTSCPKRSPADRADRLAAAARTRI</sequence>
<accession>A0A4R1FKR7</accession>
<dbReference type="STRING" id="1210063.GCA_001612665_03606"/>
<name>A0A4R1FKR7_9NOCA</name>
<dbReference type="AlphaFoldDB" id="A0A4R1FKR7"/>
<feature type="domain" description="Ferric siderophore reductase C-terminal" evidence="1">
    <location>
        <begin position="193"/>
        <end position="213"/>
    </location>
</feature>
<reference evidence="2 3" key="1">
    <citation type="submission" date="2019-03" db="EMBL/GenBank/DDBJ databases">
        <title>Genomic Encyclopedia of Type Strains, Phase IV (KMG-IV): sequencing the most valuable type-strain genomes for metagenomic binning, comparative biology and taxonomic classification.</title>
        <authorList>
            <person name="Goeker M."/>
        </authorList>
    </citation>
    <scope>NUCLEOTIDE SEQUENCE [LARGE SCALE GENOMIC DNA]</scope>
    <source>
        <strain evidence="2 3">DSM 44684</strain>
    </source>
</reference>
<comment type="caution">
    <text evidence="2">The sequence shown here is derived from an EMBL/GenBank/DDBJ whole genome shotgun (WGS) entry which is preliminary data.</text>
</comment>
<evidence type="ECO:0000313" key="2">
    <source>
        <dbReference type="EMBL" id="TCJ95033.1"/>
    </source>
</evidence>
<evidence type="ECO:0000259" key="1">
    <source>
        <dbReference type="Pfam" id="PF11575"/>
    </source>
</evidence>
<dbReference type="Proteomes" id="UP000294856">
    <property type="component" value="Unassembled WGS sequence"/>
</dbReference>
<dbReference type="InterPro" id="IPR024726">
    <property type="entry name" value="FhuF_C"/>
</dbReference>
<evidence type="ECO:0000313" key="3">
    <source>
        <dbReference type="Proteomes" id="UP000294856"/>
    </source>
</evidence>
<dbReference type="EMBL" id="SMFR01000003">
    <property type="protein sequence ID" value="TCJ95033.1"/>
    <property type="molecule type" value="Genomic_DNA"/>
</dbReference>
<proteinExistence type="predicted"/>
<protein>
    <submittedName>
        <fullName evidence="2">FhuF-like iron-sulfur protein</fullName>
    </submittedName>
</protein>
<organism evidence="2 3">
    <name type="scientific">Nocardia alba</name>
    <dbReference type="NCBI Taxonomy" id="225051"/>
    <lineage>
        <taxon>Bacteria</taxon>
        <taxon>Bacillati</taxon>
        <taxon>Actinomycetota</taxon>
        <taxon>Actinomycetes</taxon>
        <taxon>Mycobacteriales</taxon>
        <taxon>Nocardiaceae</taxon>
        <taxon>Nocardia</taxon>
    </lineage>
</organism>
<keyword evidence="3" id="KW-1185">Reference proteome</keyword>